<dbReference type="SMART" id="SM00065">
    <property type="entry name" value="GAF"/>
    <property type="match status" value="1"/>
</dbReference>
<organism evidence="2 3">
    <name type="scientific">Modestobacter caceresii</name>
    <dbReference type="NCBI Taxonomy" id="1522368"/>
    <lineage>
        <taxon>Bacteria</taxon>
        <taxon>Bacillati</taxon>
        <taxon>Actinomycetota</taxon>
        <taxon>Actinomycetes</taxon>
        <taxon>Geodermatophilales</taxon>
        <taxon>Geodermatophilaceae</taxon>
        <taxon>Modestobacter</taxon>
    </lineage>
</organism>
<evidence type="ECO:0000259" key="1">
    <source>
        <dbReference type="SMART" id="SM00065"/>
    </source>
</evidence>
<comment type="caution">
    <text evidence="2">The sequence shown here is derived from an EMBL/GenBank/DDBJ whole genome shotgun (WGS) entry which is preliminary data.</text>
</comment>
<reference evidence="2 3" key="1">
    <citation type="submission" date="2014-07" db="EMBL/GenBank/DDBJ databases">
        <title>Biosystematic studies on Modestobacter strains isolated from extreme hyper-arid desert soil and from historic building.</title>
        <authorList>
            <person name="Bukarasam K."/>
            <person name="Bull A."/>
            <person name="Girard G."/>
            <person name="van Wezel G."/>
            <person name="Goodfellow M."/>
        </authorList>
    </citation>
    <scope>NUCLEOTIDE SEQUENCE [LARGE SCALE GENOMIC DNA]</scope>
    <source>
        <strain evidence="2 3">KNN45-2b</strain>
    </source>
</reference>
<name>A0A098YE21_9ACTN</name>
<keyword evidence="3" id="KW-1185">Reference proteome</keyword>
<dbReference type="Proteomes" id="UP000029713">
    <property type="component" value="Unassembled WGS sequence"/>
</dbReference>
<dbReference type="RefSeq" id="WP_036332527.1">
    <property type="nucleotide sequence ID" value="NZ_JPMX01000002.1"/>
</dbReference>
<dbReference type="OrthoDB" id="9151676at2"/>
<dbReference type="Gene3D" id="3.30.450.40">
    <property type="match status" value="2"/>
</dbReference>
<dbReference type="InterPro" id="IPR029016">
    <property type="entry name" value="GAF-like_dom_sf"/>
</dbReference>
<gene>
    <name evidence="2" type="ORF">IN07_00605</name>
</gene>
<dbReference type="SUPFAM" id="SSF55781">
    <property type="entry name" value="GAF domain-like"/>
    <property type="match status" value="2"/>
</dbReference>
<dbReference type="PANTHER" id="PTHR43102:SF2">
    <property type="entry name" value="GAF DOMAIN-CONTAINING PROTEIN"/>
    <property type="match status" value="1"/>
</dbReference>
<dbReference type="STRING" id="1522368.IN07_00605"/>
<sequence>MSAAYQLPTWAVLPARADATFDRLARSAAEALRAPRALVVLVSKAGQVFPGAFGLPEPWASRRSMPLSHSMSKWVATSGSPLALRDAREHAEFATGPSVQELDAVAYAGMPLWGVHGQPIGVLCVIDTSPRDWTEPELAALHRMADDSSRQLRFRVIELAEQEAHAVAVRDDSAAQSAAEAARAAFVLAEADADRARVVARLSTALLPAETLPELLHTVDRLVRSPLGATTVLLGVAEVGAPELQVWSTASRAPRGTGPVACLRVDDAHPLAAAMRERHLVAVATPEEAGAFPGLLELPGAGPVLAVHLPLGQHHSDAALLVGWRQPRRLDAPVRAVVTDLARPVGHALDRVLLRDQRLRLAELPPGPAQA</sequence>
<evidence type="ECO:0000313" key="2">
    <source>
        <dbReference type="EMBL" id="KGH48665.1"/>
    </source>
</evidence>
<dbReference type="EMBL" id="JPMX01000002">
    <property type="protein sequence ID" value="KGH48665.1"/>
    <property type="molecule type" value="Genomic_DNA"/>
</dbReference>
<accession>A0A098YE21</accession>
<protein>
    <recommendedName>
        <fullName evidence="1">GAF domain-containing protein</fullName>
    </recommendedName>
</protein>
<dbReference type="PANTHER" id="PTHR43102">
    <property type="entry name" value="SLR1143 PROTEIN"/>
    <property type="match status" value="1"/>
</dbReference>
<dbReference type="Pfam" id="PF01590">
    <property type="entry name" value="GAF"/>
    <property type="match status" value="1"/>
</dbReference>
<proteinExistence type="predicted"/>
<evidence type="ECO:0000313" key="3">
    <source>
        <dbReference type="Proteomes" id="UP000029713"/>
    </source>
</evidence>
<dbReference type="AlphaFoldDB" id="A0A098YE21"/>
<feature type="domain" description="GAF" evidence="1">
    <location>
        <begin position="16"/>
        <end position="162"/>
    </location>
</feature>
<dbReference type="InterPro" id="IPR003018">
    <property type="entry name" value="GAF"/>
</dbReference>